<gene>
    <name evidence="5" type="ORF">EDE15_4329</name>
</gene>
<reference evidence="5 6" key="1">
    <citation type="submission" date="2018-12" db="EMBL/GenBank/DDBJ databases">
        <title>Sequencing of bacterial isolates from soil warming experiment in Harvard Forest, Massachusetts, USA.</title>
        <authorList>
            <person name="Deangelis K."/>
        </authorList>
    </citation>
    <scope>NUCLEOTIDE SEQUENCE [LARGE SCALE GENOMIC DNA]</scope>
    <source>
        <strain evidence="5 6">EB153</strain>
    </source>
</reference>
<keyword evidence="1" id="KW-0805">Transcription regulation</keyword>
<dbReference type="InterPro" id="IPR002818">
    <property type="entry name" value="DJ-1/PfpI"/>
</dbReference>
<dbReference type="PRINTS" id="PR00032">
    <property type="entry name" value="HTHARAC"/>
</dbReference>
<dbReference type="Pfam" id="PF12833">
    <property type="entry name" value="HTH_18"/>
    <property type="match status" value="1"/>
</dbReference>
<dbReference type="CDD" id="cd03138">
    <property type="entry name" value="GATase1_AraC_2"/>
    <property type="match status" value="1"/>
</dbReference>
<protein>
    <submittedName>
        <fullName evidence="5">AraC family transcriptional regulator with amidase-like domain</fullName>
    </submittedName>
</protein>
<dbReference type="EMBL" id="RSDW01000001">
    <property type="protein sequence ID" value="RSL18730.1"/>
    <property type="molecule type" value="Genomic_DNA"/>
</dbReference>
<sequence length="340" mass="38252">MTFSEVKQTVVPTRIGAEIGILVYPNSQAAAVHGLTDLFCAANSIHRARGGSPRSEISVSHWKLNEDSGRIRRIYTTHSGRTQKLAVVILPPSMGVPSGSNAKRERLCRWLKARYADGTALCSVCAGAFLLAETGLLDGRTATTHWSHAEEMERRFPKIKIETQKLLIDHGDIFTAGGVMAWLDLGLRWIEKLMSPTVMLGAARFFVIDPPRSEQRIYAIFSPNLLHGDAKILQLQHWIHANYSEELCVAMMARFAAMGERTLLRRFHRATGLKPSEYFQNVRVSRAQEALEFSTHTVEEITTMVGYRDNSAFRHMFKKVVGLTPTEYRSRFGLVGTHRR</sequence>
<dbReference type="Gene3D" id="1.10.10.60">
    <property type="entry name" value="Homeodomain-like"/>
    <property type="match status" value="1"/>
</dbReference>
<dbReference type="InterPro" id="IPR029062">
    <property type="entry name" value="Class_I_gatase-like"/>
</dbReference>
<dbReference type="SMART" id="SM00342">
    <property type="entry name" value="HTH_ARAC"/>
    <property type="match status" value="1"/>
</dbReference>
<dbReference type="SUPFAM" id="SSF46689">
    <property type="entry name" value="Homeodomain-like"/>
    <property type="match status" value="2"/>
</dbReference>
<dbReference type="InterPro" id="IPR020449">
    <property type="entry name" value="Tscrpt_reg_AraC-type_HTH"/>
</dbReference>
<keyword evidence="2" id="KW-0238">DNA-binding</keyword>
<evidence type="ECO:0000256" key="2">
    <source>
        <dbReference type="ARBA" id="ARBA00023125"/>
    </source>
</evidence>
<dbReference type="PANTHER" id="PTHR43130">
    <property type="entry name" value="ARAC-FAMILY TRANSCRIPTIONAL REGULATOR"/>
    <property type="match status" value="1"/>
</dbReference>
<dbReference type="Proteomes" id="UP000269669">
    <property type="component" value="Unassembled WGS sequence"/>
</dbReference>
<evidence type="ECO:0000313" key="6">
    <source>
        <dbReference type="Proteomes" id="UP000269669"/>
    </source>
</evidence>
<dbReference type="InterPro" id="IPR018062">
    <property type="entry name" value="HTH_AraC-typ_CS"/>
</dbReference>
<dbReference type="SUPFAM" id="SSF52317">
    <property type="entry name" value="Class I glutamine amidotransferase-like"/>
    <property type="match status" value="1"/>
</dbReference>
<dbReference type="PROSITE" id="PS01124">
    <property type="entry name" value="HTH_ARAC_FAMILY_2"/>
    <property type="match status" value="1"/>
</dbReference>
<organism evidence="5 6">
    <name type="scientific">Edaphobacter aggregans</name>
    <dbReference type="NCBI Taxonomy" id="570835"/>
    <lineage>
        <taxon>Bacteria</taxon>
        <taxon>Pseudomonadati</taxon>
        <taxon>Acidobacteriota</taxon>
        <taxon>Terriglobia</taxon>
        <taxon>Terriglobales</taxon>
        <taxon>Acidobacteriaceae</taxon>
        <taxon>Edaphobacter</taxon>
    </lineage>
</organism>
<evidence type="ECO:0000256" key="1">
    <source>
        <dbReference type="ARBA" id="ARBA00023015"/>
    </source>
</evidence>
<dbReference type="PROSITE" id="PS00041">
    <property type="entry name" value="HTH_ARAC_FAMILY_1"/>
    <property type="match status" value="1"/>
</dbReference>
<dbReference type="GO" id="GO:0003700">
    <property type="term" value="F:DNA-binding transcription factor activity"/>
    <property type="evidence" value="ECO:0007669"/>
    <property type="project" value="InterPro"/>
</dbReference>
<dbReference type="InterPro" id="IPR018060">
    <property type="entry name" value="HTH_AraC"/>
</dbReference>
<dbReference type="InterPro" id="IPR052158">
    <property type="entry name" value="INH-QAR"/>
</dbReference>
<accession>A0A428MPB7</accession>
<name>A0A428MPB7_9BACT</name>
<keyword evidence="3" id="KW-0804">Transcription</keyword>
<evidence type="ECO:0000313" key="5">
    <source>
        <dbReference type="EMBL" id="RSL18730.1"/>
    </source>
</evidence>
<proteinExistence type="predicted"/>
<feature type="domain" description="HTH araC/xylS-type" evidence="4">
    <location>
        <begin position="233"/>
        <end position="331"/>
    </location>
</feature>
<dbReference type="InterPro" id="IPR009057">
    <property type="entry name" value="Homeodomain-like_sf"/>
</dbReference>
<dbReference type="RefSeq" id="WP_125487046.1">
    <property type="nucleotide sequence ID" value="NZ_RSDW01000001.1"/>
</dbReference>
<dbReference type="PANTHER" id="PTHR43130:SF3">
    <property type="entry name" value="HTH-TYPE TRANSCRIPTIONAL REGULATOR RV1931C"/>
    <property type="match status" value="1"/>
</dbReference>
<comment type="caution">
    <text evidence="5">The sequence shown here is derived from an EMBL/GenBank/DDBJ whole genome shotgun (WGS) entry which is preliminary data.</text>
</comment>
<dbReference type="OrthoDB" id="6382410at2"/>
<evidence type="ECO:0000256" key="3">
    <source>
        <dbReference type="ARBA" id="ARBA00023163"/>
    </source>
</evidence>
<dbReference type="AlphaFoldDB" id="A0A428MPB7"/>
<dbReference type="Gene3D" id="3.40.50.880">
    <property type="match status" value="1"/>
</dbReference>
<dbReference type="Pfam" id="PF01965">
    <property type="entry name" value="DJ-1_PfpI"/>
    <property type="match status" value="1"/>
</dbReference>
<keyword evidence="6" id="KW-1185">Reference proteome</keyword>
<evidence type="ECO:0000259" key="4">
    <source>
        <dbReference type="PROSITE" id="PS01124"/>
    </source>
</evidence>
<dbReference type="GO" id="GO:0043565">
    <property type="term" value="F:sequence-specific DNA binding"/>
    <property type="evidence" value="ECO:0007669"/>
    <property type="project" value="InterPro"/>
</dbReference>